<dbReference type="InterPro" id="IPR027843">
    <property type="entry name" value="DUF4440"/>
</dbReference>
<dbReference type="Pfam" id="PF14534">
    <property type="entry name" value="DUF4440"/>
    <property type="match status" value="1"/>
</dbReference>
<accession>A0A5N7MFY3</accession>
<evidence type="ECO:0000313" key="3">
    <source>
        <dbReference type="Proteomes" id="UP000403266"/>
    </source>
</evidence>
<dbReference type="Gene3D" id="3.10.450.50">
    <property type="match status" value="1"/>
</dbReference>
<evidence type="ECO:0000313" key="2">
    <source>
        <dbReference type="EMBL" id="MPR25787.1"/>
    </source>
</evidence>
<organism evidence="2 3">
    <name type="scientific">Microvirga tunisiensis</name>
    <dbReference type="NCBI Taxonomy" id="2108360"/>
    <lineage>
        <taxon>Bacteria</taxon>
        <taxon>Pseudomonadati</taxon>
        <taxon>Pseudomonadota</taxon>
        <taxon>Alphaproteobacteria</taxon>
        <taxon>Hyphomicrobiales</taxon>
        <taxon>Methylobacteriaceae</taxon>
        <taxon>Microvirga</taxon>
    </lineage>
</organism>
<dbReference type="PANTHER" id="PTHR37816">
    <property type="entry name" value="YALI0E33011P"/>
    <property type="match status" value="1"/>
</dbReference>
<dbReference type="EMBL" id="VOSK01000031">
    <property type="protein sequence ID" value="MPR25787.1"/>
    <property type="molecule type" value="Genomic_DNA"/>
</dbReference>
<sequence length="211" mass="23564">MLDQKLFQNLEEELLRPETRSSRERTDALLADDFVEFGASGRVYDKALMLAALAEEQANPPPIEREITDFTVRSLAGDLVPVTYRVTRRRKDTPGEARFLRSSIWRHEAVGWRMTLHQGTPLPGDNVSRDQFRRTVIVGNGGSGKSWLAQRLAKILGVEAVDLDMIHWEPGCDTARRDQNAAGAMVREAAAADAWVIEGVYGCLAQEALCR</sequence>
<dbReference type="InterPro" id="IPR032710">
    <property type="entry name" value="NTF2-like_dom_sf"/>
</dbReference>
<evidence type="ECO:0000259" key="1">
    <source>
        <dbReference type="Pfam" id="PF14534"/>
    </source>
</evidence>
<name>A0A5N7MFY3_9HYPH</name>
<dbReference type="RefSeq" id="WP_152711546.1">
    <property type="nucleotide sequence ID" value="NZ_VOSJ01000029.1"/>
</dbReference>
<proteinExistence type="predicted"/>
<comment type="caution">
    <text evidence="2">The sequence shown here is derived from an EMBL/GenBank/DDBJ whole genome shotgun (WGS) entry which is preliminary data.</text>
</comment>
<reference evidence="2 3" key="1">
    <citation type="journal article" date="2019" name="Syst. Appl. Microbiol.">
        <title>Microvirga tunisiensis sp. nov., a root nodule symbiotic bacterium isolated from Lupinus micranthus and L. luteus grown in Northern Tunisia.</title>
        <authorList>
            <person name="Msaddak A."/>
            <person name="Rejili M."/>
            <person name="Duran D."/>
            <person name="Mars M."/>
            <person name="Palacios J.M."/>
            <person name="Ruiz-Argueso T."/>
            <person name="Rey L."/>
            <person name="Imperial J."/>
        </authorList>
    </citation>
    <scope>NUCLEOTIDE SEQUENCE [LARGE SCALE GENOMIC DNA]</scope>
    <source>
        <strain evidence="2 3">Lmie10</strain>
    </source>
</reference>
<protein>
    <submittedName>
        <fullName evidence="2">DUF4440 domain-containing protein</fullName>
    </submittedName>
</protein>
<dbReference type="PANTHER" id="PTHR37816:SF1">
    <property type="entry name" value="TOXIN"/>
    <property type="match status" value="1"/>
</dbReference>
<dbReference type="InterPro" id="IPR027417">
    <property type="entry name" value="P-loop_NTPase"/>
</dbReference>
<dbReference type="Gene3D" id="3.40.50.300">
    <property type="entry name" value="P-loop containing nucleotide triphosphate hydrolases"/>
    <property type="match status" value="1"/>
</dbReference>
<keyword evidence="3" id="KW-1185">Reference proteome</keyword>
<dbReference type="Proteomes" id="UP000403266">
    <property type="component" value="Unassembled WGS sequence"/>
</dbReference>
<dbReference type="OrthoDB" id="7845843at2"/>
<dbReference type="InterPro" id="IPR052922">
    <property type="entry name" value="Cytidylate_Kinase-2"/>
</dbReference>
<gene>
    <name evidence="2" type="ORF">FS320_11260</name>
</gene>
<dbReference type="SUPFAM" id="SSF54427">
    <property type="entry name" value="NTF2-like"/>
    <property type="match status" value="1"/>
</dbReference>
<dbReference type="SUPFAM" id="SSF52540">
    <property type="entry name" value="P-loop containing nucleoside triphosphate hydrolases"/>
    <property type="match status" value="1"/>
</dbReference>
<feature type="domain" description="DUF4440" evidence="1">
    <location>
        <begin position="9"/>
        <end position="114"/>
    </location>
</feature>
<dbReference type="AlphaFoldDB" id="A0A5N7MFY3"/>